<dbReference type="EMBL" id="JAYGOJ010000170">
    <property type="protein sequence ID" value="MEA9438141.1"/>
    <property type="molecule type" value="Genomic_DNA"/>
</dbReference>
<comment type="caution">
    <text evidence="2">The sequence shown here is derived from an EMBL/GenBank/DDBJ whole genome shotgun (WGS) entry which is preliminary data.</text>
</comment>
<proteinExistence type="predicted"/>
<dbReference type="Gene3D" id="3.40.50.300">
    <property type="entry name" value="P-loop containing nucleotide triphosphate hydrolases"/>
    <property type="match status" value="1"/>
</dbReference>
<dbReference type="Proteomes" id="UP001304847">
    <property type="component" value="Unassembled WGS sequence"/>
</dbReference>
<evidence type="ECO:0000313" key="2">
    <source>
        <dbReference type="EMBL" id="MEA9438141.1"/>
    </source>
</evidence>
<dbReference type="InterPro" id="IPR027417">
    <property type="entry name" value="P-loop_NTPase"/>
</dbReference>
<keyword evidence="3" id="KW-1185">Reference proteome</keyword>
<reference evidence="2 3" key="1">
    <citation type="submission" date="2023-12" db="EMBL/GenBank/DDBJ databases">
        <title>Characterization of antibiotic resistance in Aeromonas spp. in hospital effluent.</title>
        <authorList>
            <person name="Negoseki B.R.S."/>
            <person name="Krul D."/>
            <person name="Siqueira A.C."/>
            <person name="Almeida M."/>
            <person name="Mesa D."/>
            <person name="Conte D."/>
            <person name="Dalla-Costa L.M."/>
        </authorList>
    </citation>
    <scope>NUCLEOTIDE SEQUENCE [LARGE SCALE GENOMIC DNA]</scope>
    <source>
        <strain evidence="2 3">36v</strain>
    </source>
</reference>
<organism evidence="2 3">
    <name type="scientific">Aeromonas caviae</name>
    <name type="common">Aeromonas punctata</name>
    <dbReference type="NCBI Taxonomy" id="648"/>
    <lineage>
        <taxon>Bacteria</taxon>
        <taxon>Pseudomonadati</taxon>
        <taxon>Pseudomonadota</taxon>
        <taxon>Gammaproteobacteria</taxon>
        <taxon>Aeromonadales</taxon>
        <taxon>Aeromonadaceae</taxon>
        <taxon>Aeromonas</taxon>
    </lineage>
</organism>
<protein>
    <submittedName>
        <fullName evidence="2">GTPase</fullName>
    </submittedName>
</protein>
<gene>
    <name evidence="2" type="ORF">VCX44_20620</name>
</gene>
<dbReference type="RefSeq" id="WP_323580976.1">
    <property type="nucleotide sequence ID" value="NZ_JAPEGN010000127.1"/>
</dbReference>
<evidence type="ECO:0000313" key="3">
    <source>
        <dbReference type="Proteomes" id="UP001304847"/>
    </source>
</evidence>
<dbReference type="Pfam" id="PF01926">
    <property type="entry name" value="MMR_HSR1"/>
    <property type="match status" value="1"/>
</dbReference>
<accession>A0ABU5WB60</accession>
<name>A0ABU5WB60_AERCA</name>
<dbReference type="SUPFAM" id="SSF52540">
    <property type="entry name" value="P-loop containing nucleoside triphosphate hydrolases"/>
    <property type="match status" value="1"/>
</dbReference>
<dbReference type="InterPro" id="IPR006073">
    <property type="entry name" value="GTP-bd"/>
</dbReference>
<feature type="domain" description="G" evidence="1">
    <location>
        <begin position="31"/>
        <end position="109"/>
    </location>
</feature>
<sequence length="254" mass="27969">MLLDTLLGRYPDLHDQIAPLQALYRADPRPTVAAIGDYNTGKSALLNALMERDLFTVADRRETRQLQTGVAHGLCWLDTPGLNADPSGADDMASQQAMAQADHLLILHALGNGELAPDLLPLLEEHDATLVLTRIDECSEEAQEAALAAILQQWDGPLVLCSSTRWQLGKRVGETSVLASSGIPALRQQLMADAAGWLARRHRRFARLKGALEQILQARQIQLQARMLKAQLQPLSARENLADRLNQIIDTLNR</sequence>
<evidence type="ECO:0000259" key="1">
    <source>
        <dbReference type="Pfam" id="PF01926"/>
    </source>
</evidence>